<accession>A0AAE1FCA7</accession>
<dbReference type="InterPro" id="IPR013325">
    <property type="entry name" value="RNA_pol_sigma_r2"/>
</dbReference>
<dbReference type="NCBIfam" id="TIGR02937">
    <property type="entry name" value="sigma70-ECF"/>
    <property type="match status" value="1"/>
</dbReference>
<dbReference type="SMART" id="SM00220">
    <property type="entry name" value="S_TKc"/>
    <property type="match status" value="1"/>
</dbReference>
<dbReference type="InterPro" id="IPR007627">
    <property type="entry name" value="RNA_pol_sigma70_r2"/>
</dbReference>
<dbReference type="PROSITE" id="PS50011">
    <property type="entry name" value="PROTEIN_KINASE_DOM"/>
    <property type="match status" value="1"/>
</dbReference>
<evidence type="ECO:0000256" key="2">
    <source>
        <dbReference type="ARBA" id="ARBA00022741"/>
    </source>
</evidence>
<evidence type="ECO:0000256" key="1">
    <source>
        <dbReference type="ARBA" id="ARBA00022679"/>
    </source>
</evidence>
<keyword evidence="2" id="KW-0547">Nucleotide-binding</keyword>
<protein>
    <recommendedName>
        <fullName evidence="6">Protein kinase domain-containing protein</fullName>
    </recommendedName>
</protein>
<sequence length="605" mass="67385">MRSAFQKSERHGRRKLPFILGPFRLSTANDRSEACGTPCLRGNNARGPGASDQLHSLEERWQDAPATVERRRKQQTVRSFGRTYKTLPKVLDFHDIACLLPTGQLPHFLCKPRHFAAIWAFLEFHAQGLKFAVVSTLAVNLSDSTQATLLARLADPNDQEAWREFIAIYAPQVFAWARRYGVQHSDADDVTQIVLGKLVRAMQTFQYDPAKGRFRSWLRTVTTNAVRSFAVSDRREDRGAGGTSIHQQIAALQDSRPLDDLYAVLDKQAEREMLAAAEERVRLRVKPANWMAWQKTVRDGLSPAQAAEELKLTPADSETKADREGSMADALREPPVNSLNDCPDEAALRGLLGGDFDGEENLSVGRHVDVCEKCQNRLDDFYEASEASRDISLLTDSEYDTHPIEGVDRDHLRQFVQKLSDNVGDFIERWRVDEPSPAPVIFPGAADEDAPLDAWNSTKFWNWSVPALRGFVQGVGSSAAAFVAIKVWRMELAALESARTRFVREAHAVAQFQSDHIAAIHEVNTPDDFPPWLVLQFVAGESLSSQLKRDGHLTPREAAAAVVQILDALAEAHAGGVVHRDVKPSNVLVEFGSRSLKLVDFGLAR</sequence>
<feature type="domain" description="Protein kinase" evidence="6">
    <location>
        <begin position="415"/>
        <end position="605"/>
    </location>
</feature>
<dbReference type="Gene3D" id="3.30.200.20">
    <property type="entry name" value="Phosphorylase Kinase, domain 1"/>
    <property type="match status" value="1"/>
</dbReference>
<organism evidence="7 8">
    <name type="scientific">Petrolisthes cinctipes</name>
    <name type="common">Flat porcelain crab</name>
    <dbReference type="NCBI Taxonomy" id="88211"/>
    <lineage>
        <taxon>Eukaryota</taxon>
        <taxon>Metazoa</taxon>
        <taxon>Ecdysozoa</taxon>
        <taxon>Arthropoda</taxon>
        <taxon>Crustacea</taxon>
        <taxon>Multicrustacea</taxon>
        <taxon>Malacostraca</taxon>
        <taxon>Eumalacostraca</taxon>
        <taxon>Eucarida</taxon>
        <taxon>Decapoda</taxon>
        <taxon>Pleocyemata</taxon>
        <taxon>Anomura</taxon>
        <taxon>Galatheoidea</taxon>
        <taxon>Porcellanidae</taxon>
        <taxon>Petrolisthes</taxon>
    </lineage>
</organism>
<evidence type="ECO:0000256" key="3">
    <source>
        <dbReference type="ARBA" id="ARBA00022777"/>
    </source>
</evidence>
<evidence type="ECO:0000313" key="8">
    <source>
        <dbReference type="Proteomes" id="UP001286313"/>
    </source>
</evidence>
<evidence type="ECO:0000256" key="5">
    <source>
        <dbReference type="SAM" id="MobiDB-lite"/>
    </source>
</evidence>
<proteinExistence type="predicted"/>
<dbReference type="InterPro" id="IPR008271">
    <property type="entry name" value="Ser/Thr_kinase_AS"/>
</dbReference>
<dbReference type="GO" id="GO:0005524">
    <property type="term" value="F:ATP binding"/>
    <property type="evidence" value="ECO:0007669"/>
    <property type="project" value="UniProtKB-KW"/>
</dbReference>
<dbReference type="InterPro" id="IPR014284">
    <property type="entry name" value="RNA_pol_sigma-70_dom"/>
</dbReference>
<dbReference type="SUPFAM" id="SSF56112">
    <property type="entry name" value="Protein kinase-like (PK-like)"/>
    <property type="match status" value="1"/>
</dbReference>
<comment type="caution">
    <text evidence="7">The sequence shown here is derived from an EMBL/GenBank/DDBJ whole genome shotgun (WGS) entry which is preliminary data.</text>
</comment>
<dbReference type="Pfam" id="PF04542">
    <property type="entry name" value="Sigma70_r2"/>
    <property type="match status" value="1"/>
</dbReference>
<evidence type="ECO:0000259" key="6">
    <source>
        <dbReference type="PROSITE" id="PS50011"/>
    </source>
</evidence>
<dbReference type="PANTHER" id="PTHR43289:SF6">
    <property type="entry name" value="SERINE_THREONINE-PROTEIN KINASE NEKL-3"/>
    <property type="match status" value="1"/>
</dbReference>
<keyword evidence="8" id="KW-1185">Reference proteome</keyword>
<name>A0AAE1FCA7_PETCI</name>
<keyword evidence="4" id="KW-0067">ATP-binding</keyword>
<feature type="compositionally biased region" description="Basic and acidic residues" evidence="5">
    <location>
        <begin position="317"/>
        <end position="332"/>
    </location>
</feature>
<dbReference type="Pfam" id="PF00069">
    <property type="entry name" value="Pkinase"/>
    <property type="match status" value="1"/>
</dbReference>
<dbReference type="EMBL" id="JAWQEG010002606">
    <property type="protein sequence ID" value="KAK3870799.1"/>
    <property type="molecule type" value="Genomic_DNA"/>
</dbReference>
<dbReference type="InterPro" id="IPR011009">
    <property type="entry name" value="Kinase-like_dom_sf"/>
</dbReference>
<dbReference type="Gene3D" id="1.10.1740.10">
    <property type="match status" value="1"/>
</dbReference>
<dbReference type="GO" id="GO:0004674">
    <property type="term" value="F:protein serine/threonine kinase activity"/>
    <property type="evidence" value="ECO:0007669"/>
    <property type="project" value="TreeGrafter"/>
</dbReference>
<dbReference type="GO" id="GO:0003700">
    <property type="term" value="F:DNA-binding transcription factor activity"/>
    <property type="evidence" value="ECO:0007669"/>
    <property type="project" value="InterPro"/>
</dbReference>
<dbReference type="Gene3D" id="1.10.510.10">
    <property type="entry name" value="Transferase(Phosphotransferase) domain 1"/>
    <property type="match status" value="1"/>
</dbReference>
<dbReference type="PROSITE" id="PS00108">
    <property type="entry name" value="PROTEIN_KINASE_ST"/>
    <property type="match status" value="1"/>
</dbReference>
<dbReference type="Proteomes" id="UP001286313">
    <property type="component" value="Unassembled WGS sequence"/>
</dbReference>
<reference evidence="7" key="1">
    <citation type="submission" date="2023-10" db="EMBL/GenBank/DDBJ databases">
        <title>Genome assemblies of two species of porcelain crab, Petrolisthes cinctipes and Petrolisthes manimaculis (Anomura: Porcellanidae).</title>
        <authorList>
            <person name="Angst P."/>
        </authorList>
    </citation>
    <scope>NUCLEOTIDE SEQUENCE</scope>
    <source>
        <strain evidence="7">PB745_01</strain>
        <tissue evidence="7">Gill</tissue>
    </source>
</reference>
<evidence type="ECO:0000256" key="4">
    <source>
        <dbReference type="ARBA" id="ARBA00022840"/>
    </source>
</evidence>
<feature type="region of interest" description="Disordered" evidence="5">
    <location>
        <begin position="313"/>
        <end position="339"/>
    </location>
</feature>
<dbReference type="CDD" id="cd14014">
    <property type="entry name" value="STKc_PknB_like"/>
    <property type="match status" value="1"/>
</dbReference>
<dbReference type="InterPro" id="IPR000719">
    <property type="entry name" value="Prot_kinase_dom"/>
</dbReference>
<dbReference type="AlphaFoldDB" id="A0AAE1FCA7"/>
<dbReference type="PANTHER" id="PTHR43289">
    <property type="entry name" value="MITOGEN-ACTIVATED PROTEIN KINASE KINASE KINASE 20-RELATED"/>
    <property type="match status" value="1"/>
</dbReference>
<gene>
    <name evidence="7" type="ORF">Pcinc_023995</name>
</gene>
<evidence type="ECO:0000313" key="7">
    <source>
        <dbReference type="EMBL" id="KAK3870799.1"/>
    </source>
</evidence>
<keyword evidence="1" id="KW-0808">Transferase</keyword>
<keyword evidence="3" id="KW-0418">Kinase</keyword>
<dbReference type="SUPFAM" id="SSF88946">
    <property type="entry name" value="Sigma2 domain of RNA polymerase sigma factors"/>
    <property type="match status" value="1"/>
</dbReference>
<dbReference type="GO" id="GO:0006352">
    <property type="term" value="P:DNA-templated transcription initiation"/>
    <property type="evidence" value="ECO:0007669"/>
    <property type="project" value="InterPro"/>
</dbReference>